<dbReference type="EMBL" id="SMGR01000002">
    <property type="protein sequence ID" value="TCL01516.1"/>
    <property type="molecule type" value="Genomic_DNA"/>
</dbReference>
<dbReference type="RefSeq" id="WP_132860904.1">
    <property type="nucleotide sequence ID" value="NZ_SMGR01000002.1"/>
</dbReference>
<gene>
    <name evidence="1" type="ORF">BXY66_2831</name>
</gene>
<dbReference type="PANTHER" id="PTHR45947">
    <property type="entry name" value="SULFOQUINOVOSYL TRANSFERASE SQD2"/>
    <property type="match status" value="1"/>
</dbReference>
<dbReference type="Pfam" id="PF13692">
    <property type="entry name" value="Glyco_trans_1_4"/>
    <property type="match status" value="1"/>
</dbReference>
<keyword evidence="2" id="KW-1185">Reference proteome</keyword>
<evidence type="ECO:0000313" key="1">
    <source>
        <dbReference type="EMBL" id="TCL01516.1"/>
    </source>
</evidence>
<organism evidence="1 2">
    <name type="scientific">Shimia isoporae</name>
    <dbReference type="NCBI Taxonomy" id="647720"/>
    <lineage>
        <taxon>Bacteria</taxon>
        <taxon>Pseudomonadati</taxon>
        <taxon>Pseudomonadota</taxon>
        <taxon>Alphaproteobacteria</taxon>
        <taxon>Rhodobacterales</taxon>
        <taxon>Roseobacteraceae</taxon>
    </lineage>
</organism>
<name>A0A4R1N4C6_9RHOB</name>
<dbReference type="GO" id="GO:0016757">
    <property type="term" value="F:glycosyltransferase activity"/>
    <property type="evidence" value="ECO:0007669"/>
    <property type="project" value="TreeGrafter"/>
</dbReference>
<dbReference type="Gene3D" id="3.40.50.2000">
    <property type="entry name" value="Glycogen Phosphorylase B"/>
    <property type="match status" value="2"/>
</dbReference>
<evidence type="ECO:0000313" key="2">
    <source>
        <dbReference type="Proteomes" id="UP000295673"/>
    </source>
</evidence>
<dbReference type="CDD" id="cd03801">
    <property type="entry name" value="GT4_PimA-like"/>
    <property type="match status" value="1"/>
</dbReference>
<dbReference type="OrthoDB" id="5443996at2"/>
<dbReference type="Proteomes" id="UP000295673">
    <property type="component" value="Unassembled WGS sequence"/>
</dbReference>
<proteinExistence type="predicted"/>
<dbReference type="SUPFAM" id="SSF53756">
    <property type="entry name" value="UDP-Glycosyltransferase/glycogen phosphorylase"/>
    <property type="match status" value="1"/>
</dbReference>
<dbReference type="PANTHER" id="PTHR45947:SF3">
    <property type="entry name" value="SULFOQUINOVOSYL TRANSFERASE SQD2"/>
    <property type="match status" value="1"/>
</dbReference>
<sequence length="356" mass="38697">MPKIAFYAALKSPNHPVASGERTLARNLMKSLHRPGCEIDLVSEFRPLDKVGNADRQAAFIAEAEVIANGLVAKGDWDAWVSYHSYYKAPDLLGPYVSKALDIPYVSIEATRASKRLGGPWDRFERKAAAACDAADILFHFTDRDAVALRRELNDEQKLVSLPPFLAREDLPAVANPVGPTILIAGMMRSGDKLKSYEIAASALAHLKGDWRVEIAGDGAARQEVEALMEPFGGRVRFLGALDPDGMHQAYRRSRVFLWPGVNEAFGMVYLEAQAVGVPVVAQDRPGVNEVVTPEGLCAADDPEALAGAVSHLLNDNAYHSTRALAAREHISSRHLMGAARQTLWDAIGPLISEAK</sequence>
<reference evidence="1 2" key="1">
    <citation type="submission" date="2019-03" db="EMBL/GenBank/DDBJ databases">
        <title>Genomic Encyclopedia of Archaeal and Bacterial Type Strains, Phase II (KMG-II): from individual species to whole genera.</title>
        <authorList>
            <person name="Goeker M."/>
        </authorList>
    </citation>
    <scope>NUCLEOTIDE SEQUENCE [LARGE SCALE GENOMIC DNA]</scope>
    <source>
        <strain evidence="1 2">DSM 26433</strain>
    </source>
</reference>
<accession>A0A4R1N4C6</accession>
<protein>
    <submittedName>
        <fullName evidence="1">Glycosyltransferase involved in cell wall biosynthesis</fullName>
    </submittedName>
</protein>
<dbReference type="AlphaFoldDB" id="A0A4R1N4C6"/>
<comment type="caution">
    <text evidence="1">The sequence shown here is derived from an EMBL/GenBank/DDBJ whole genome shotgun (WGS) entry which is preliminary data.</text>
</comment>
<dbReference type="InterPro" id="IPR050194">
    <property type="entry name" value="Glycosyltransferase_grp1"/>
</dbReference>
<keyword evidence="1" id="KW-0808">Transferase</keyword>